<gene>
    <name evidence="3" type="ORF">ACFO3J_17395</name>
</gene>
<dbReference type="SMART" id="SM00867">
    <property type="entry name" value="YceI"/>
    <property type="match status" value="1"/>
</dbReference>
<proteinExistence type="inferred from homology"/>
<keyword evidence="4" id="KW-1185">Reference proteome</keyword>
<comment type="similarity">
    <text evidence="1">Belongs to the UPF0312 family.</text>
</comment>
<evidence type="ECO:0000313" key="4">
    <source>
        <dbReference type="Proteomes" id="UP001595765"/>
    </source>
</evidence>
<comment type="caution">
    <text evidence="3">The sequence shown here is derived from an EMBL/GenBank/DDBJ whole genome shotgun (WGS) entry which is preliminary data.</text>
</comment>
<sequence length="192" mass="21050">MTTSPTSATRELNGVVLPATGAWKVDPGHAEVGFVGRHFMLTKVRGRFTDVDATVEIGERPEDSRVTAVINLASVESGDRTRDDHLRSGDFFDVEKHPTATFTSTSVSWDGTAGTLVGDLTIKEVTRSVTLAVEYLGYARDPWDNDRTVFSARGKVNREDWGLTWNMPLPTGGLLVSKEIELSLEIEAIRQA</sequence>
<name>A0ABV8HQA7_9ACTN</name>
<organism evidence="3 4">
    <name type="scientific">Streptomyces polygonati</name>
    <dbReference type="NCBI Taxonomy" id="1617087"/>
    <lineage>
        <taxon>Bacteria</taxon>
        <taxon>Bacillati</taxon>
        <taxon>Actinomycetota</taxon>
        <taxon>Actinomycetes</taxon>
        <taxon>Kitasatosporales</taxon>
        <taxon>Streptomycetaceae</taxon>
        <taxon>Streptomyces</taxon>
    </lineage>
</organism>
<dbReference type="Gene3D" id="2.40.128.110">
    <property type="entry name" value="Lipid/polyisoprenoid-binding, YceI-like"/>
    <property type="match status" value="1"/>
</dbReference>
<dbReference type="RefSeq" id="WP_386430347.1">
    <property type="nucleotide sequence ID" value="NZ_JBHSBB010000012.1"/>
</dbReference>
<dbReference type="Proteomes" id="UP001595765">
    <property type="component" value="Unassembled WGS sequence"/>
</dbReference>
<dbReference type="PANTHER" id="PTHR34406">
    <property type="entry name" value="PROTEIN YCEI"/>
    <property type="match status" value="1"/>
</dbReference>
<dbReference type="PANTHER" id="PTHR34406:SF1">
    <property type="entry name" value="PROTEIN YCEI"/>
    <property type="match status" value="1"/>
</dbReference>
<evidence type="ECO:0000259" key="2">
    <source>
        <dbReference type="SMART" id="SM00867"/>
    </source>
</evidence>
<protein>
    <submittedName>
        <fullName evidence="3">YceI family protein</fullName>
    </submittedName>
</protein>
<dbReference type="SUPFAM" id="SSF101874">
    <property type="entry name" value="YceI-like"/>
    <property type="match status" value="1"/>
</dbReference>
<evidence type="ECO:0000256" key="1">
    <source>
        <dbReference type="ARBA" id="ARBA00008812"/>
    </source>
</evidence>
<feature type="domain" description="Lipid/polyisoprenoid-binding YceI-like" evidence="2">
    <location>
        <begin position="22"/>
        <end position="189"/>
    </location>
</feature>
<dbReference type="EMBL" id="JBHSBB010000012">
    <property type="protein sequence ID" value="MFC4033252.1"/>
    <property type="molecule type" value="Genomic_DNA"/>
</dbReference>
<accession>A0ABV8HQA7</accession>
<dbReference type="Pfam" id="PF04264">
    <property type="entry name" value="YceI"/>
    <property type="match status" value="1"/>
</dbReference>
<reference evidence="4" key="1">
    <citation type="journal article" date="2019" name="Int. J. Syst. Evol. Microbiol.">
        <title>The Global Catalogue of Microorganisms (GCM) 10K type strain sequencing project: providing services to taxonomists for standard genome sequencing and annotation.</title>
        <authorList>
            <consortium name="The Broad Institute Genomics Platform"/>
            <consortium name="The Broad Institute Genome Sequencing Center for Infectious Disease"/>
            <person name="Wu L."/>
            <person name="Ma J."/>
        </authorList>
    </citation>
    <scope>NUCLEOTIDE SEQUENCE [LARGE SCALE GENOMIC DNA]</scope>
    <source>
        <strain evidence="4">CGMCC 4.7237</strain>
    </source>
</reference>
<dbReference type="InterPro" id="IPR036761">
    <property type="entry name" value="TTHA0802/YceI-like_sf"/>
</dbReference>
<evidence type="ECO:0000313" key="3">
    <source>
        <dbReference type="EMBL" id="MFC4033252.1"/>
    </source>
</evidence>
<dbReference type="InterPro" id="IPR007372">
    <property type="entry name" value="Lipid/polyisoprenoid-bd_YceI"/>
</dbReference>